<dbReference type="Gene3D" id="3.30.450.20">
    <property type="entry name" value="PAS domain"/>
    <property type="match status" value="3"/>
</dbReference>
<comment type="caution">
    <text evidence="9">The sequence shown here is derived from an EMBL/GenBank/DDBJ whole genome shotgun (WGS) entry which is preliminary data.</text>
</comment>
<dbReference type="InterPro" id="IPR001633">
    <property type="entry name" value="EAL_dom"/>
</dbReference>
<dbReference type="InterPro" id="IPR035965">
    <property type="entry name" value="PAS-like_dom_sf"/>
</dbReference>
<evidence type="ECO:0000313" key="10">
    <source>
        <dbReference type="Proteomes" id="UP000613768"/>
    </source>
</evidence>
<dbReference type="PANTHER" id="PTHR44757:SF2">
    <property type="entry name" value="BIOFILM ARCHITECTURE MAINTENANCE PROTEIN MBAA"/>
    <property type="match status" value="1"/>
</dbReference>
<dbReference type="CDD" id="cd01949">
    <property type="entry name" value="GGDEF"/>
    <property type="match status" value="1"/>
</dbReference>
<dbReference type="SMART" id="SM00052">
    <property type="entry name" value="EAL"/>
    <property type="match status" value="1"/>
</dbReference>
<dbReference type="InterPro" id="IPR035919">
    <property type="entry name" value="EAL_sf"/>
</dbReference>
<dbReference type="CDD" id="cd01948">
    <property type="entry name" value="EAL"/>
    <property type="match status" value="1"/>
</dbReference>
<dbReference type="PROSITE" id="PS50112">
    <property type="entry name" value="PAS"/>
    <property type="match status" value="2"/>
</dbReference>
<reference evidence="9 10" key="1">
    <citation type="submission" date="2020-09" db="EMBL/GenBank/DDBJ databases">
        <title>Pseudoxanthomonas sp. CAU 1598 isolated from sand of Yaerae Beach.</title>
        <authorList>
            <person name="Kim W."/>
        </authorList>
    </citation>
    <scope>NUCLEOTIDE SEQUENCE [LARGE SCALE GENOMIC DNA]</scope>
    <source>
        <strain evidence="9 10">CAU 1598</strain>
    </source>
</reference>
<dbReference type="InterPro" id="IPR013767">
    <property type="entry name" value="PAS_fold"/>
</dbReference>
<dbReference type="InterPro" id="IPR000700">
    <property type="entry name" value="PAS-assoc_C"/>
</dbReference>
<dbReference type="RefSeq" id="WP_192030626.1">
    <property type="nucleotide sequence ID" value="NZ_JACYTR010000043.1"/>
</dbReference>
<dbReference type="AlphaFoldDB" id="A0AAW3ZMB8"/>
<dbReference type="SUPFAM" id="SSF55073">
    <property type="entry name" value="Nucleotide cyclase"/>
    <property type="match status" value="1"/>
</dbReference>
<evidence type="ECO:0000256" key="3">
    <source>
        <dbReference type="ARBA" id="ARBA00022636"/>
    </source>
</evidence>
<feature type="domain" description="GGDEF" evidence="8">
    <location>
        <begin position="406"/>
        <end position="538"/>
    </location>
</feature>
<dbReference type="PROSITE" id="PS50883">
    <property type="entry name" value="EAL"/>
    <property type="match status" value="1"/>
</dbReference>
<evidence type="ECO:0000259" key="7">
    <source>
        <dbReference type="PROSITE" id="PS50883"/>
    </source>
</evidence>
<dbReference type="GO" id="GO:0071732">
    <property type="term" value="P:cellular response to nitric oxide"/>
    <property type="evidence" value="ECO:0007669"/>
    <property type="project" value="UniProtKB-ARBA"/>
</dbReference>
<comment type="cofactor">
    <cofactor evidence="1">
        <name>Mg(2+)</name>
        <dbReference type="ChEBI" id="CHEBI:18420"/>
    </cofactor>
</comment>
<evidence type="ECO:0000259" key="5">
    <source>
        <dbReference type="PROSITE" id="PS50112"/>
    </source>
</evidence>
<dbReference type="GO" id="GO:0071111">
    <property type="term" value="F:cyclic-guanylate-specific phosphodiesterase activity"/>
    <property type="evidence" value="ECO:0007669"/>
    <property type="project" value="UniProtKB-EC"/>
</dbReference>
<dbReference type="CDD" id="cd00130">
    <property type="entry name" value="PAS"/>
    <property type="match status" value="2"/>
</dbReference>
<dbReference type="Pfam" id="PF13426">
    <property type="entry name" value="PAS_9"/>
    <property type="match status" value="1"/>
</dbReference>
<dbReference type="Pfam" id="PF00989">
    <property type="entry name" value="PAS"/>
    <property type="match status" value="1"/>
</dbReference>
<gene>
    <name evidence="9" type="ORF">IFO71_15795</name>
</gene>
<dbReference type="NCBIfam" id="TIGR00229">
    <property type="entry name" value="sensory_box"/>
    <property type="match status" value="2"/>
</dbReference>
<keyword evidence="3" id="KW-0973">c-di-GMP</keyword>
<evidence type="ECO:0000259" key="8">
    <source>
        <dbReference type="PROSITE" id="PS50887"/>
    </source>
</evidence>
<dbReference type="NCBIfam" id="TIGR00254">
    <property type="entry name" value="GGDEF"/>
    <property type="match status" value="1"/>
</dbReference>
<dbReference type="PROSITE" id="PS50113">
    <property type="entry name" value="PAC"/>
    <property type="match status" value="1"/>
</dbReference>
<evidence type="ECO:0000256" key="4">
    <source>
        <dbReference type="ARBA" id="ARBA00051114"/>
    </source>
</evidence>
<dbReference type="PROSITE" id="PS50887">
    <property type="entry name" value="GGDEF"/>
    <property type="match status" value="1"/>
</dbReference>
<dbReference type="SUPFAM" id="SSF55785">
    <property type="entry name" value="PYP-like sensor domain (PAS domain)"/>
    <property type="match status" value="4"/>
</dbReference>
<organism evidence="9 10">
    <name type="scientific">Pseudomarimonas arenosa</name>
    <dbReference type="NCBI Taxonomy" id="2774145"/>
    <lineage>
        <taxon>Bacteria</taxon>
        <taxon>Pseudomonadati</taxon>
        <taxon>Pseudomonadota</taxon>
        <taxon>Gammaproteobacteria</taxon>
        <taxon>Lysobacterales</taxon>
        <taxon>Lysobacteraceae</taxon>
        <taxon>Pseudomarimonas</taxon>
    </lineage>
</organism>
<dbReference type="Pfam" id="PF00563">
    <property type="entry name" value="EAL"/>
    <property type="match status" value="1"/>
</dbReference>
<feature type="domain" description="PAC" evidence="6">
    <location>
        <begin position="322"/>
        <end position="374"/>
    </location>
</feature>
<accession>A0AAW3ZMB8</accession>
<dbReference type="PIRSF" id="PIRSF005925">
    <property type="entry name" value="Dos"/>
    <property type="match status" value="1"/>
</dbReference>
<dbReference type="SMART" id="SM00267">
    <property type="entry name" value="GGDEF"/>
    <property type="match status" value="1"/>
</dbReference>
<feature type="domain" description="EAL" evidence="7">
    <location>
        <begin position="547"/>
        <end position="800"/>
    </location>
</feature>
<evidence type="ECO:0000256" key="1">
    <source>
        <dbReference type="ARBA" id="ARBA00001946"/>
    </source>
</evidence>
<dbReference type="GO" id="GO:0006355">
    <property type="term" value="P:regulation of DNA-templated transcription"/>
    <property type="evidence" value="ECO:0007669"/>
    <property type="project" value="InterPro"/>
</dbReference>
<dbReference type="SMART" id="SM00091">
    <property type="entry name" value="PAS"/>
    <property type="match status" value="3"/>
</dbReference>
<name>A0AAW3ZMB8_9GAMM</name>
<dbReference type="InterPro" id="IPR029787">
    <property type="entry name" value="Nucleotide_cyclase"/>
</dbReference>
<evidence type="ECO:0000313" key="9">
    <source>
        <dbReference type="EMBL" id="MBD8527206.1"/>
    </source>
</evidence>
<dbReference type="Proteomes" id="UP000613768">
    <property type="component" value="Unassembled WGS sequence"/>
</dbReference>
<comment type="catalytic activity">
    <reaction evidence="4">
        <text>3',3'-c-di-GMP + H2O = 5'-phosphoguanylyl(3'-&gt;5')guanosine + H(+)</text>
        <dbReference type="Rhea" id="RHEA:24902"/>
        <dbReference type="ChEBI" id="CHEBI:15377"/>
        <dbReference type="ChEBI" id="CHEBI:15378"/>
        <dbReference type="ChEBI" id="CHEBI:58754"/>
        <dbReference type="ChEBI" id="CHEBI:58805"/>
        <dbReference type="EC" id="3.1.4.52"/>
    </reaction>
    <physiologicalReaction direction="left-to-right" evidence="4">
        <dbReference type="Rhea" id="RHEA:24903"/>
    </physiologicalReaction>
</comment>
<sequence length="803" mass="89725">MTPHAIQPLIEGVLEAVWLVDAIDLHVRGVNRAAEALFGLPRSQMLGRPVVDFASTSQDVFFWEDVAAGRSDNIYSETLVTRPDGSLVQIDRRVSKLAFSGGPAFYVVAMLDRSAQHRAEHELETIISELRATLESTADGILVLDMDGAIRGYNHRFAEMWDLPEMLLTKRDDQAVFAWMEQHVTDKDSYSQRIGQIDRSPLLEAQDLLVLRSGKVLDRVTLPQYARGRPIGRVFSFRDVTQRLADEARLKLAARVFESSIDAIFVANPRLDLIAANPAFQRMTGFADDEIEHLSSERFLAERESGKSFAQLQESLIEHDYWQGELWARRKSGEAYPCLLSLVRVPKSEAGDESYIGFFKDLTEAREAQRRIEELAYSDALTGLPNRVMLQERFQLAIAHAVRSKQSFATFFIDLDRFKQINDSLGHAFGDRVLVEVAERLRLCLRQVDTAARLGGDEFILLLNKVDAVGAETAARRVLNALAEPIELDDMRFNLSCSIGIAMYPGDGTDMDELIKNADSAMYAVKERGRSDFRFYQRQMNIGLLARVKLDQALRQALKQGRLQLHYQPKVDLNSGQVVGVEALARWHDEEYGNVLPARFIPVAEESGAIVPLGAWVLDQAVTQAGAWRKAGLLLPVAINISAVEFNQSGFVKLVAEALERHQVPGECLELELTESILVVDANEAMARLKSLRELGVRLSIDDFGTGYSSLAYLKRFPVERLKIDQSFVADIPGDQEDEAIAVAVIELGRALKLRVTAEGVENQAQLDFLKQRGCTEGQGFHFSKALPAPELTARFAKQLVKV</sequence>
<dbReference type="FunFam" id="3.30.70.270:FF:000001">
    <property type="entry name" value="Diguanylate cyclase domain protein"/>
    <property type="match status" value="1"/>
</dbReference>
<feature type="domain" description="PAS" evidence="5">
    <location>
        <begin position="2"/>
        <end position="51"/>
    </location>
</feature>
<feature type="domain" description="PAS" evidence="5">
    <location>
        <begin position="249"/>
        <end position="291"/>
    </location>
</feature>
<dbReference type="FunFam" id="3.20.20.450:FF:000001">
    <property type="entry name" value="Cyclic di-GMP phosphodiesterase yahA"/>
    <property type="match status" value="1"/>
</dbReference>
<keyword evidence="10" id="KW-1185">Reference proteome</keyword>
<proteinExistence type="predicted"/>
<dbReference type="PANTHER" id="PTHR44757">
    <property type="entry name" value="DIGUANYLATE CYCLASE DGCP"/>
    <property type="match status" value="1"/>
</dbReference>
<dbReference type="InterPro" id="IPR052155">
    <property type="entry name" value="Biofilm_reg_signaling"/>
</dbReference>
<dbReference type="Pfam" id="PF00990">
    <property type="entry name" value="GGDEF"/>
    <property type="match status" value="1"/>
</dbReference>
<dbReference type="InterPro" id="IPR000160">
    <property type="entry name" value="GGDEF_dom"/>
</dbReference>
<dbReference type="Pfam" id="PF13188">
    <property type="entry name" value="PAS_8"/>
    <property type="match status" value="1"/>
</dbReference>
<dbReference type="InterPro" id="IPR012226">
    <property type="entry name" value="Diguanyl_cyclase/Pdiesterase"/>
</dbReference>
<dbReference type="InterPro" id="IPR000014">
    <property type="entry name" value="PAS"/>
</dbReference>
<dbReference type="EC" id="3.1.4.52" evidence="2"/>
<protein>
    <recommendedName>
        <fullName evidence="2">cyclic-guanylate-specific phosphodiesterase</fullName>
        <ecNumber evidence="2">3.1.4.52</ecNumber>
    </recommendedName>
</protein>
<dbReference type="EMBL" id="JACYTR010000043">
    <property type="protein sequence ID" value="MBD8527206.1"/>
    <property type="molecule type" value="Genomic_DNA"/>
</dbReference>
<evidence type="ECO:0000256" key="2">
    <source>
        <dbReference type="ARBA" id="ARBA00012282"/>
    </source>
</evidence>
<dbReference type="InterPro" id="IPR043128">
    <property type="entry name" value="Rev_trsase/Diguanyl_cyclase"/>
</dbReference>
<dbReference type="Gene3D" id="3.30.70.270">
    <property type="match status" value="1"/>
</dbReference>
<dbReference type="SUPFAM" id="SSF141868">
    <property type="entry name" value="EAL domain-like"/>
    <property type="match status" value="1"/>
</dbReference>
<evidence type="ECO:0000259" key="6">
    <source>
        <dbReference type="PROSITE" id="PS50113"/>
    </source>
</evidence>
<dbReference type="Gene3D" id="3.20.20.450">
    <property type="entry name" value="EAL domain"/>
    <property type="match status" value="1"/>
</dbReference>